<dbReference type="SUPFAM" id="SSF54593">
    <property type="entry name" value="Glyoxalase/Bleomycin resistance protein/Dihydroxybiphenyl dioxygenase"/>
    <property type="match status" value="1"/>
</dbReference>
<dbReference type="Gene3D" id="3.10.180.10">
    <property type="entry name" value="2,3-Dihydroxybiphenyl 1,2-Dioxygenase, domain 1"/>
    <property type="match status" value="1"/>
</dbReference>
<dbReference type="InterPro" id="IPR029068">
    <property type="entry name" value="Glyas_Bleomycin-R_OHBP_Dase"/>
</dbReference>
<gene>
    <name evidence="1" type="ORF">HZF05_05140</name>
</gene>
<dbReference type="RefSeq" id="WP_160363304.1">
    <property type="nucleotide sequence ID" value="NZ_JACEIB010000003.1"/>
</dbReference>
<evidence type="ECO:0000313" key="1">
    <source>
        <dbReference type="EMBL" id="MBA2933476.1"/>
    </source>
</evidence>
<dbReference type="Proteomes" id="UP000570166">
    <property type="component" value="Unassembled WGS sequence"/>
</dbReference>
<sequence length="184" mass="20149">MAGRATGFGQPEAGILQIAYVVDDLHAAIEAWLAEGVGPWYVLDRWLPEDGLYRGEVNRAEIAAALAFSGHTQIELLQPLDDHPSVYREVLEERGAGFHHIARGAAEFDVEVASYRERGFALAFSAVVGTGSRVAYLDTRSTMPGFVELIETTPANDAFFTAIYEAAKTWDGSAPVRPFEALRY</sequence>
<comment type="caution">
    <text evidence="1">The sequence shown here is derived from an EMBL/GenBank/DDBJ whole genome shotgun (WGS) entry which is preliminary data.</text>
</comment>
<evidence type="ECO:0000313" key="2">
    <source>
        <dbReference type="Proteomes" id="UP000570166"/>
    </source>
</evidence>
<dbReference type="Pfam" id="PF13669">
    <property type="entry name" value="Glyoxalase_4"/>
    <property type="match status" value="1"/>
</dbReference>
<dbReference type="AlphaFoldDB" id="A0A838L5L0"/>
<organism evidence="1 2">
    <name type="scientific">Sphingomonas chungangi</name>
    <dbReference type="NCBI Taxonomy" id="2683589"/>
    <lineage>
        <taxon>Bacteria</taxon>
        <taxon>Pseudomonadati</taxon>
        <taxon>Pseudomonadota</taxon>
        <taxon>Alphaproteobacteria</taxon>
        <taxon>Sphingomonadales</taxon>
        <taxon>Sphingomonadaceae</taxon>
        <taxon>Sphingomonas</taxon>
    </lineage>
</organism>
<protein>
    <submittedName>
        <fullName evidence="1">VOC family protein</fullName>
    </submittedName>
</protein>
<proteinExistence type="predicted"/>
<keyword evidence="2" id="KW-1185">Reference proteome</keyword>
<name>A0A838L5L0_9SPHN</name>
<dbReference type="EMBL" id="JACEIB010000003">
    <property type="protein sequence ID" value="MBA2933476.1"/>
    <property type="molecule type" value="Genomic_DNA"/>
</dbReference>
<accession>A0A838L5L0</accession>
<reference evidence="1 2" key="1">
    <citation type="submission" date="2020-07" db="EMBL/GenBank/DDBJ databases">
        <authorList>
            <person name="Sun Q."/>
        </authorList>
    </citation>
    <scope>NUCLEOTIDE SEQUENCE [LARGE SCALE GENOMIC DNA]</scope>
    <source>
        <strain evidence="1 2">CGMCC 1.13654</strain>
    </source>
</reference>